<dbReference type="Gramene" id="rna15318">
    <property type="protein sequence ID" value="RHN67167.1"/>
    <property type="gene ID" value="gene15318"/>
</dbReference>
<protein>
    <submittedName>
        <fullName evidence="1">Uncharacterized protein</fullName>
    </submittedName>
</protein>
<dbReference type="EMBL" id="PSQE01000003">
    <property type="protein sequence ID" value="RHN67167.1"/>
    <property type="molecule type" value="Genomic_DNA"/>
</dbReference>
<organism evidence="1">
    <name type="scientific">Medicago truncatula</name>
    <name type="common">Barrel medic</name>
    <name type="synonym">Medicago tribuloides</name>
    <dbReference type="NCBI Taxonomy" id="3880"/>
    <lineage>
        <taxon>Eukaryota</taxon>
        <taxon>Viridiplantae</taxon>
        <taxon>Streptophyta</taxon>
        <taxon>Embryophyta</taxon>
        <taxon>Tracheophyta</taxon>
        <taxon>Spermatophyta</taxon>
        <taxon>Magnoliopsida</taxon>
        <taxon>eudicotyledons</taxon>
        <taxon>Gunneridae</taxon>
        <taxon>Pentapetalae</taxon>
        <taxon>rosids</taxon>
        <taxon>fabids</taxon>
        <taxon>Fabales</taxon>
        <taxon>Fabaceae</taxon>
        <taxon>Papilionoideae</taxon>
        <taxon>50 kb inversion clade</taxon>
        <taxon>NPAAA clade</taxon>
        <taxon>Hologalegina</taxon>
        <taxon>IRL clade</taxon>
        <taxon>Trifolieae</taxon>
        <taxon>Medicago</taxon>
    </lineage>
</organism>
<gene>
    <name evidence="1" type="ORF">MtrunA17_Chr3g0099801</name>
</gene>
<comment type="caution">
    <text evidence="1">The sequence shown here is derived from an EMBL/GenBank/DDBJ whole genome shotgun (WGS) entry which is preliminary data.</text>
</comment>
<accession>A0A396IW55</accession>
<reference evidence="1" key="1">
    <citation type="journal article" date="2018" name="Nat. Plants">
        <title>Whole-genome landscape of Medicago truncatula symbiotic genes.</title>
        <authorList>
            <person name="Pecrix Y."/>
            <person name="Gamas P."/>
            <person name="Carrere S."/>
        </authorList>
    </citation>
    <scope>NUCLEOTIDE SEQUENCE</scope>
    <source>
        <tissue evidence="1">Leaves</tissue>
    </source>
</reference>
<evidence type="ECO:0000313" key="1">
    <source>
        <dbReference type="EMBL" id="RHN67167.1"/>
    </source>
</evidence>
<dbReference type="Proteomes" id="UP000265566">
    <property type="component" value="Chromosome 3"/>
</dbReference>
<name>A0A396IW55_MEDTR</name>
<dbReference type="AlphaFoldDB" id="A0A396IW55"/>
<sequence length="52" mass="5835">MKLGFTVGIVLLFITSLITVHNLSLKNFLWEGKTPSFPTVLISRASYVVRII</sequence>
<proteinExistence type="predicted"/>